<evidence type="ECO:0000313" key="2">
    <source>
        <dbReference type="EMBL" id="SMD21911.1"/>
    </source>
</evidence>
<dbReference type="AlphaFoldDB" id="A0A1W2FIZ7"/>
<evidence type="ECO:0000259" key="1">
    <source>
        <dbReference type="PROSITE" id="PS50995"/>
    </source>
</evidence>
<dbReference type="SMART" id="SM00347">
    <property type="entry name" value="HTH_MARR"/>
    <property type="match status" value="1"/>
</dbReference>
<dbReference type="GO" id="GO:0003700">
    <property type="term" value="F:DNA-binding transcription factor activity"/>
    <property type="evidence" value="ECO:0007669"/>
    <property type="project" value="InterPro"/>
</dbReference>
<dbReference type="InterPro" id="IPR036388">
    <property type="entry name" value="WH-like_DNA-bd_sf"/>
</dbReference>
<dbReference type="PANTHER" id="PTHR33164:SF99">
    <property type="entry name" value="MARR FAMILY REGULATORY PROTEIN"/>
    <property type="match status" value="1"/>
</dbReference>
<gene>
    <name evidence="2" type="ORF">SAMN05661093_07195</name>
</gene>
<name>A0A1W2FIZ7_KIBAR</name>
<dbReference type="PRINTS" id="PR00598">
    <property type="entry name" value="HTHMARR"/>
</dbReference>
<proteinExistence type="predicted"/>
<protein>
    <submittedName>
        <fullName evidence="2">Transcriptional regulator, MarR family</fullName>
    </submittedName>
</protein>
<dbReference type="PANTHER" id="PTHR33164">
    <property type="entry name" value="TRANSCRIPTIONAL REGULATOR, MARR FAMILY"/>
    <property type="match status" value="1"/>
</dbReference>
<dbReference type="GO" id="GO:0006950">
    <property type="term" value="P:response to stress"/>
    <property type="evidence" value="ECO:0007669"/>
    <property type="project" value="TreeGrafter"/>
</dbReference>
<keyword evidence="3" id="KW-1185">Reference proteome</keyword>
<dbReference type="Proteomes" id="UP000192674">
    <property type="component" value="Unassembled WGS sequence"/>
</dbReference>
<dbReference type="EMBL" id="FWXV01000007">
    <property type="protein sequence ID" value="SMD21911.1"/>
    <property type="molecule type" value="Genomic_DNA"/>
</dbReference>
<feature type="domain" description="HTH marR-type" evidence="1">
    <location>
        <begin position="17"/>
        <end position="153"/>
    </location>
</feature>
<evidence type="ECO:0000313" key="3">
    <source>
        <dbReference type="Proteomes" id="UP000192674"/>
    </source>
</evidence>
<dbReference type="InterPro" id="IPR039422">
    <property type="entry name" value="MarR/SlyA-like"/>
</dbReference>
<dbReference type="Pfam" id="PF12802">
    <property type="entry name" value="MarR_2"/>
    <property type="match status" value="1"/>
</dbReference>
<sequence>MGYDGVMTEVRWLDAREQMIWRGFLGATGSFMEHLDRQMQRDSGMPLAYFEILAVLSEMPGRSLRMSELAAMCRSSRSRLSHAVSRLEEAGWVRRRACESDKRGQFAELTDEGFKVLEKAAPGHVTAVREHLFDVLTPEQLEQLDQITAAIQAGLTPQCDKAKVELQAEY</sequence>
<dbReference type="InterPro" id="IPR036390">
    <property type="entry name" value="WH_DNA-bd_sf"/>
</dbReference>
<accession>A0A1W2FIZ7</accession>
<organism evidence="2 3">
    <name type="scientific">Kibdelosporangium aridum</name>
    <dbReference type="NCBI Taxonomy" id="2030"/>
    <lineage>
        <taxon>Bacteria</taxon>
        <taxon>Bacillati</taxon>
        <taxon>Actinomycetota</taxon>
        <taxon>Actinomycetes</taxon>
        <taxon>Pseudonocardiales</taxon>
        <taxon>Pseudonocardiaceae</taxon>
        <taxon>Kibdelosporangium</taxon>
    </lineage>
</organism>
<dbReference type="InterPro" id="IPR000835">
    <property type="entry name" value="HTH_MarR-typ"/>
</dbReference>
<dbReference type="Gene3D" id="1.10.10.10">
    <property type="entry name" value="Winged helix-like DNA-binding domain superfamily/Winged helix DNA-binding domain"/>
    <property type="match status" value="1"/>
</dbReference>
<dbReference type="SUPFAM" id="SSF46785">
    <property type="entry name" value="Winged helix' DNA-binding domain"/>
    <property type="match status" value="1"/>
</dbReference>
<reference evidence="2 3" key="1">
    <citation type="submission" date="2017-04" db="EMBL/GenBank/DDBJ databases">
        <authorList>
            <person name="Afonso C.L."/>
            <person name="Miller P.J."/>
            <person name="Scott M.A."/>
            <person name="Spackman E."/>
            <person name="Goraichik I."/>
            <person name="Dimitrov K.M."/>
            <person name="Suarez D.L."/>
            <person name="Swayne D.E."/>
        </authorList>
    </citation>
    <scope>NUCLEOTIDE SEQUENCE [LARGE SCALE GENOMIC DNA]</scope>
    <source>
        <strain evidence="2 3">DSM 43828</strain>
    </source>
</reference>
<dbReference type="PROSITE" id="PS50995">
    <property type="entry name" value="HTH_MARR_2"/>
    <property type="match status" value="1"/>
</dbReference>